<sequence>MHSEGISLKIVLKKQRNKNTKKQKHKETKTQRNKNAKKQKHKDMKLIEIFSISELLKKMKYLLKNWFSITN</sequence>
<dbReference type="Proteomes" id="UP000467371">
    <property type="component" value="Chromosome"/>
</dbReference>
<accession>A0A6C0VNJ9</accession>
<protein>
    <submittedName>
        <fullName evidence="2">Uncharacterized protein</fullName>
    </submittedName>
</protein>
<evidence type="ECO:0000313" key="3">
    <source>
        <dbReference type="Proteomes" id="UP000467371"/>
    </source>
</evidence>
<evidence type="ECO:0000313" key="2">
    <source>
        <dbReference type="EMBL" id="QIB92536.1"/>
    </source>
</evidence>
<gene>
    <name evidence="2" type="ORF">FQU78_17190</name>
</gene>
<organism evidence="2 3">
    <name type="scientific">Methanosarcina mazei</name>
    <name type="common">Methanosarcina frisia</name>
    <dbReference type="NCBI Taxonomy" id="2209"/>
    <lineage>
        <taxon>Archaea</taxon>
        <taxon>Methanobacteriati</taxon>
        <taxon>Methanobacteriota</taxon>
        <taxon>Stenosarchaea group</taxon>
        <taxon>Methanomicrobia</taxon>
        <taxon>Methanosarcinales</taxon>
        <taxon>Methanosarcinaceae</taxon>
        <taxon>Methanosarcina</taxon>
    </lineage>
</organism>
<name>A0A6C0VNJ9_METMZ</name>
<proteinExistence type="predicted"/>
<dbReference type="GeneID" id="24852931"/>
<reference evidence="2 3" key="1">
    <citation type="journal article" date="2020" name="Environ. Microbiol. Rep.">
        <title>Redox cycling of Fe(II) and Fe(III) in magnetite accelerates aceticlastic methanogenesis by Methanosarcina mazei.</title>
        <authorList>
            <person name="Wang H."/>
            <person name="Byrne J.M."/>
            <person name="Liu P."/>
            <person name="Liu J."/>
            <person name="Dong X."/>
            <person name="Lu Y."/>
        </authorList>
    </citation>
    <scope>NUCLEOTIDE SEQUENCE [LARGE SCALE GENOMIC DNA]</scope>
    <source>
        <strain evidence="3">zm-15</strain>
    </source>
</reference>
<feature type="region of interest" description="Disordered" evidence="1">
    <location>
        <begin position="1"/>
        <end position="42"/>
    </location>
</feature>
<evidence type="ECO:0000256" key="1">
    <source>
        <dbReference type="SAM" id="MobiDB-lite"/>
    </source>
</evidence>
<feature type="compositionally biased region" description="Basic residues" evidence="1">
    <location>
        <begin position="11"/>
        <end position="42"/>
    </location>
</feature>
<dbReference type="RefSeq" id="WP_137726782.1">
    <property type="nucleotide sequence ID" value="NZ_CP029709.1"/>
</dbReference>
<dbReference type="EMBL" id="CP042908">
    <property type="protein sequence ID" value="QIB92536.1"/>
    <property type="molecule type" value="Genomic_DNA"/>
</dbReference>
<dbReference type="AlphaFoldDB" id="A0A6C0VNJ9"/>